<evidence type="ECO:0000256" key="1">
    <source>
        <dbReference type="ARBA" id="ARBA00008894"/>
    </source>
</evidence>
<dbReference type="Pfam" id="PF00931">
    <property type="entry name" value="NB-ARC"/>
    <property type="match status" value="1"/>
</dbReference>
<dbReference type="SUPFAM" id="SSF52540">
    <property type="entry name" value="P-loop containing nucleoside triphosphate hydrolases"/>
    <property type="match status" value="1"/>
</dbReference>
<name>A0ABQ9M5G1_HEVBR</name>
<dbReference type="Gene3D" id="3.80.10.10">
    <property type="entry name" value="Ribonuclease Inhibitor"/>
    <property type="match status" value="1"/>
</dbReference>
<evidence type="ECO:0000313" key="9">
    <source>
        <dbReference type="Proteomes" id="UP001174677"/>
    </source>
</evidence>
<comment type="similarity">
    <text evidence="1">Belongs to the disease resistance NB-LRR family.</text>
</comment>
<evidence type="ECO:0000256" key="5">
    <source>
        <dbReference type="ARBA" id="ARBA00022821"/>
    </source>
</evidence>
<evidence type="ECO:0000256" key="2">
    <source>
        <dbReference type="ARBA" id="ARBA00022614"/>
    </source>
</evidence>
<keyword evidence="6" id="KW-0067">ATP-binding</keyword>
<keyword evidence="2" id="KW-0433">Leucine-rich repeat</keyword>
<evidence type="ECO:0000256" key="4">
    <source>
        <dbReference type="ARBA" id="ARBA00022741"/>
    </source>
</evidence>
<dbReference type="InterPro" id="IPR050905">
    <property type="entry name" value="Plant_NBS-LRR"/>
</dbReference>
<protein>
    <recommendedName>
        <fullName evidence="7">NB-ARC domain-containing protein</fullName>
    </recommendedName>
</protein>
<organism evidence="8 9">
    <name type="scientific">Hevea brasiliensis</name>
    <name type="common">Para rubber tree</name>
    <name type="synonym">Siphonia brasiliensis</name>
    <dbReference type="NCBI Taxonomy" id="3981"/>
    <lineage>
        <taxon>Eukaryota</taxon>
        <taxon>Viridiplantae</taxon>
        <taxon>Streptophyta</taxon>
        <taxon>Embryophyta</taxon>
        <taxon>Tracheophyta</taxon>
        <taxon>Spermatophyta</taxon>
        <taxon>Magnoliopsida</taxon>
        <taxon>eudicotyledons</taxon>
        <taxon>Gunneridae</taxon>
        <taxon>Pentapetalae</taxon>
        <taxon>rosids</taxon>
        <taxon>fabids</taxon>
        <taxon>Malpighiales</taxon>
        <taxon>Euphorbiaceae</taxon>
        <taxon>Crotonoideae</taxon>
        <taxon>Micrandreae</taxon>
        <taxon>Hevea</taxon>
    </lineage>
</organism>
<dbReference type="Gene3D" id="3.40.50.300">
    <property type="entry name" value="P-loop containing nucleotide triphosphate hydrolases"/>
    <property type="match status" value="1"/>
</dbReference>
<comment type="caution">
    <text evidence="8">The sequence shown here is derived from an EMBL/GenBank/DDBJ whole genome shotgun (WGS) entry which is preliminary data.</text>
</comment>
<dbReference type="InterPro" id="IPR027417">
    <property type="entry name" value="P-loop_NTPase"/>
</dbReference>
<dbReference type="PRINTS" id="PR00364">
    <property type="entry name" value="DISEASERSIST"/>
</dbReference>
<keyword evidence="9" id="KW-1185">Reference proteome</keyword>
<keyword evidence="3" id="KW-0677">Repeat</keyword>
<sequence length="684" mass="77960">MAADILIAVASVAVEIIKPLVAPMVAPIRRHIGYLTGYERNINNLKEELQKLKSKKTVVDAGHTPYSIIQWQKQVDDIIKKGDEFFQNENKCFNTNCPDPMSRYSLSKKAKEMTETVLDLLKKTEEFGINLGSAFITKGIMDFTSRESIKNEVWEALKDDNLSRISICGAGGVGKTTMVKQLVQRVERENLFDVVGMAVVSQNPNIKKIQGDIASWLKLKLDDENELKRAGELRQGLINHDKRILIILDDVWSELDFEKIGLPSRGERKGHKIMLTSRNIDECKKMESEKNITMKVLEKDEARDLFREMAGISNVQDLHHTATEIADECGGLPLAIVTIAKGLENRERDTWDDTLQQLKNSNLQGVSPDMFPRIELSYKLLEAEEAKSCFLLCSLFPEDFDIRVEDLVRYGMGLRLFKNVDKVHHARTRVYNLIDELKESFLLLEGDGHDYVKMHDIVRDVAIAIASRDKQWHTLQSEAKMNEWREEDGYKHCIAISLLYEKISDQLNDLEYPKLELLQIGDDCWSPGLPNNVYAGMKELKVLALSWSFPSLLQSLDVLRNLRTLCLVVFKEHWGSAIGALVKLEILEIRDRCLRLPGEIGQLKNLRLLDLRRVNGLEYIPSGVLLALSKLEELYLPSYFVEWEHMEDGKKTNASLSELDTHHMTALEISVPKLKELISTDGES</sequence>
<dbReference type="InterPro" id="IPR042197">
    <property type="entry name" value="Apaf_helical"/>
</dbReference>
<dbReference type="InterPro" id="IPR032675">
    <property type="entry name" value="LRR_dom_sf"/>
</dbReference>
<evidence type="ECO:0000256" key="3">
    <source>
        <dbReference type="ARBA" id="ARBA00022737"/>
    </source>
</evidence>
<keyword evidence="5" id="KW-0611">Plant defense</keyword>
<gene>
    <name evidence="8" type="ORF">P3X46_013371</name>
</gene>
<dbReference type="Gene3D" id="1.10.10.10">
    <property type="entry name" value="Winged helix-like DNA-binding domain superfamily/Winged helix DNA-binding domain"/>
    <property type="match status" value="1"/>
</dbReference>
<evidence type="ECO:0000259" key="7">
    <source>
        <dbReference type="Pfam" id="PF00931"/>
    </source>
</evidence>
<evidence type="ECO:0000256" key="6">
    <source>
        <dbReference type="ARBA" id="ARBA00022840"/>
    </source>
</evidence>
<feature type="domain" description="NB-ARC" evidence="7">
    <location>
        <begin position="147"/>
        <end position="311"/>
    </location>
</feature>
<dbReference type="EMBL" id="JARPOI010000008">
    <property type="protein sequence ID" value="KAJ9174765.1"/>
    <property type="molecule type" value="Genomic_DNA"/>
</dbReference>
<keyword evidence="4" id="KW-0547">Nucleotide-binding</keyword>
<dbReference type="Proteomes" id="UP001174677">
    <property type="component" value="Chromosome 8"/>
</dbReference>
<dbReference type="PANTHER" id="PTHR33463">
    <property type="entry name" value="NB-ARC DOMAIN-CONTAINING PROTEIN-RELATED"/>
    <property type="match status" value="1"/>
</dbReference>
<dbReference type="InterPro" id="IPR036388">
    <property type="entry name" value="WH-like_DNA-bd_sf"/>
</dbReference>
<evidence type="ECO:0000313" key="8">
    <source>
        <dbReference type="EMBL" id="KAJ9174765.1"/>
    </source>
</evidence>
<proteinExistence type="inferred from homology"/>
<dbReference type="Gene3D" id="1.10.8.430">
    <property type="entry name" value="Helical domain of apoptotic protease-activating factors"/>
    <property type="match status" value="1"/>
</dbReference>
<dbReference type="SUPFAM" id="SSF52058">
    <property type="entry name" value="L domain-like"/>
    <property type="match status" value="1"/>
</dbReference>
<reference evidence="8 9" key="1">
    <citation type="journal article" date="2023" name="Plant Biotechnol. J.">
        <title>Chromosome-level wild Hevea brasiliensis genome provides new tools for genomic-assisted breeding and valuable loci to elevate rubber yield.</title>
        <authorList>
            <person name="Cheng H."/>
            <person name="Song X."/>
            <person name="Hu Y."/>
            <person name="Wu T."/>
            <person name="Yang Q."/>
            <person name="An Z."/>
            <person name="Feng S."/>
            <person name="Deng Z."/>
            <person name="Wu W."/>
            <person name="Zeng X."/>
            <person name="Tu M."/>
            <person name="Wang X."/>
            <person name="Huang H."/>
        </authorList>
    </citation>
    <scope>NUCLEOTIDE SEQUENCE [LARGE SCALE GENOMIC DNA]</scope>
    <source>
        <strain evidence="8">MT/VB/25A 57/8</strain>
    </source>
</reference>
<dbReference type="PANTHER" id="PTHR33463:SF183">
    <property type="entry name" value="NB-ARC DOMAIN DISEASE RESISTANCE PROTEIN"/>
    <property type="match status" value="1"/>
</dbReference>
<accession>A0ABQ9M5G1</accession>
<dbReference type="InterPro" id="IPR002182">
    <property type="entry name" value="NB-ARC"/>
</dbReference>